<dbReference type="GO" id="GO:0003676">
    <property type="term" value="F:nucleic acid binding"/>
    <property type="evidence" value="ECO:0007669"/>
    <property type="project" value="InterPro"/>
</dbReference>
<dbReference type="GO" id="GO:0006284">
    <property type="term" value="P:base-excision repair"/>
    <property type="evidence" value="ECO:0007669"/>
    <property type="project" value="InterPro"/>
</dbReference>
<dbReference type="Pfam" id="PF01149">
    <property type="entry name" value="Fapy_DNA_glyco"/>
    <property type="match status" value="1"/>
</dbReference>
<dbReference type="InterPro" id="IPR012319">
    <property type="entry name" value="FPG_cat"/>
</dbReference>
<dbReference type="InterPro" id="IPR010979">
    <property type="entry name" value="Ribosomal_uS13-like_H2TH"/>
</dbReference>
<dbReference type="Pfam" id="PF21025">
    <property type="entry name" value="Fapy_DNA_glyco_C"/>
    <property type="match status" value="1"/>
</dbReference>
<dbReference type="PROSITE" id="PS51068">
    <property type="entry name" value="FPG_CAT"/>
    <property type="match status" value="1"/>
</dbReference>
<dbReference type="InterPro" id="IPR049392">
    <property type="entry name" value="FPG_C"/>
</dbReference>
<name>A0A3G5A487_9VIRU</name>
<dbReference type="SUPFAM" id="SSF81624">
    <property type="entry name" value="N-terminal domain of MutM-like DNA repair proteins"/>
    <property type="match status" value="1"/>
</dbReference>
<feature type="domain" description="Formamidopyrimidine-DNA glycosylase catalytic" evidence="3">
    <location>
        <begin position="2"/>
        <end position="117"/>
    </location>
</feature>
<dbReference type="Gene3D" id="1.10.8.50">
    <property type="match status" value="1"/>
</dbReference>
<dbReference type="PANTHER" id="PTHR22993:SF9">
    <property type="entry name" value="FORMAMIDOPYRIMIDINE-DNA GLYCOSYLASE"/>
    <property type="match status" value="1"/>
</dbReference>
<dbReference type="GO" id="GO:0008270">
    <property type="term" value="F:zinc ion binding"/>
    <property type="evidence" value="ECO:0007669"/>
    <property type="project" value="InterPro"/>
</dbReference>
<evidence type="ECO:0000259" key="3">
    <source>
        <dbReference type="PROSITE" id="PS51068"/>
    </source>
</evidence>
<evidence type="ECO:0000313" key="4">
    <source>
        <dbReference type="EMBL" id="AYV82045.1"/>
    </source>
</evidence>
<dbReference type="EC" id="3.2.2.23" evidence="2"/>
<protein>
    <recommendedName>
        <fullName evidence="2">DNA-formamidopyrimidine glycosylase</fullName>
        <ecNumber evidence="2">3.2.2.23</ecNumber>
    </recommendedName>
</protein>
<dbReference type="Gene3D" id="3.20.190.10">
    <property type="entry name" value="MutM-like, N-terminal"/>
    <property type="match status" value="1"/>
</dbReference>
<dbReference type="EMBL" id="MK072335">
    <property type="protein sequence ID" value="AYV82045.1"/>
    <property type="molecule type" value="Genomic_DNA"/>
</dbReference>
<dbReference type="SMART" id="SM00898">
    <property type="entry name" value="Fapy_DNA_glyco"/>
    <property type="match status" value="1"/>
</dbReference>
<accession>A0A3G5A487</accession>
<dbReference type="InterPro" id="IPR035937">
    <property type="entry name" value="FPG_N"/>
</dbReference>
<reference evidence="4" key="1">
    <citation type="submission" date="2018-10" db="EMBL/GenBank/DDBJ databases">
        <title>Hidden diversity of soil giant viruses.</title>
        <authorList>
            <person name="Schulz F."/>
            <person name="Alteio L."/>
            <person name="Goudeau D."/>
            <person name="Ryan E.M."/>
            <person name="Malmstrom R.R."/>
            <person name="Blanchard J."/>
            <person name="Woyke T."/>
        </authorList>
    </citation>
    <scope>NUCLEOTIDE SEQUENCE</scope>
    <source>
        <strain evidence="4">HOV1</strain>
    </source>
</reference>
<dbReference type="PANTHER" id="PTHR22993">
    <property type="entry name" value="FORMAMIDOPYRIMIDINE-DNA GLYCOSYLASE"/>
    <property type="match status" value="1"/>
</dbReference>
<organism evidence="4">
    <name type="scientific">Homavirus sp</name>
    <dbReference type="NCBI Taxonomy" id="2487769"/>
    <lineage>
        <taxon>Viruses</taxon>
        <taxon>Varidnaviria</taxon>
        <taxon>Bamfordvirae</taxon>
        <taxon>Nucleocytoviricota</taxon>
        <taxon>Megaviricetes</taxon>
        <taxon>Imitervirales</taxon>
        <taxon>Mimiviridae</taxon>
        <taxon>Klosneuvirinae</taxon>
    </lineage>
</organism>
<evidence type="ECO:0000256" key="1">
    <source>
        <dbReference type="ARBA" id="ARBA00001668"/>
    </source>
</evidence>
<evidence type="ECO:0000256" key="2">
    <source>
        <dbReference type="ARBA" id="ARBA00012024"/>
    </source>
</evidence>
<dbReference type="GO" id="GO:0008534">
    <property type="term" value="F:oxidized purine nucleobase lesion DNA N-glycosylase activity"/>
    <property type="evidence" value="ECO:0007669"/>
    <property type="project" value="UniProtKB-EC"/>
</dbReference>
<gene>
    <name evidence="4" type="ORF">Homavirus4_8</name>
</gene>
<proteinExistence type="predicted"/>
<dbReference type="SUPFAM" id="SSF46946">
    <property type="entry name" value="S13-like H2TH domain"/>
    <property type="match status" value="1"/>
</dbReference>
<dbReference type="GO" id="GO:0003906">
    <property type="term" value="F:DNA-(apurinic or apyrimidinic site) endonuclease activity"/>
    <property type="evidence" value="ECO:0007669"/>
    <property type="project" value="InterPro"/>
</dbReference>
<sequence length="317" mass="36917">MPEVVEVCLTAIFLESKLKNTNIVDIIIHGGRYKRHGMPDLNNFKKNLPMKIEKIDSHGKFMWFELSNKKQTMYIMNTFGLEGEWGFTKQKHSNVEFVIKKDNKTRSLYFTDSRNFGTINITDSGKQFCDKYNILAPDLLKTDFTNAEFYNRVKNYILDNNGNILKQRANKEIIKILMTQNIPMSLGSGLGNYLSVEVLYRARISPHTKMLQLYSNRTLCNRIAQSIRFVTKLSFMTASIGYLEHLDPKMDKFIKNLRSSINGNKNHKYNFHPSVKINKEVFKFKVYKQKNDPKGNKVKADKIISGRTTYWVPNIQK</sequence>
<comment type="catalytic activity">
    <reaction evidence="1">
        <text>Hydrolysis of DNA containing ring-opened 7-methylguanine residues, releasing 2,6-diamino-4-hydroxy-5-(N-methyl)formamidopyrimidine.</text>
        <dbReference type="EC" id="3.2.2.23"/>
    </reaction>
</comment>